<gene>
    <name evidence="2" type="ORF">AVDCRST_MAG06-1647</name>
</gene>
<dbReference type="AlphaFoldDB" id="A0A6J4NUB6"/>
<evidence type="ECO:0000259" key="1">
    <source>
        <dbReference type="Pfam" id="PF13472"/>
    </source>
</evidence>
<protein>
    <recommendedName>
        <fullName evidence="1">SGNH hydrolase-type esterase domain-containing protein</fullName>
    </recommendedName>
</protein>
<evidence type="ECO:0000313" key="2">
    <source>
        <dbReference type="EMBL" id="CAA9391961.1"/>
    </source>
</evidence>
<feature type="domain" description="SGNH hydrolase-type esterase" evidence="1">
    <location>
        <begin position="17"/>
        <end position="198"/>
    </location>
</feature>
<sequence length="246" mass="25861">MSGASAGYPHRVSSYVALGDSISIDDYAGGPGRGGASLLARNRDEDFPTWSRHDLALPLHLLATDGATSQTLLEHQLPRLERSNQRPSVVTVTIGGNDVLGWYGDTAGAIRAADAAVARTGDALDRLIRLVPDARIVVGTVYDPSDGTGDAASVGLPPWPEVVDVLGHVNAALRQLAEQHGADVAEIHAKFLGHGLAAGDPGQTEARPTDRNLWYCNVIEPNAWGASAVRAAFWEALGHQSPTEGP</sequence>
<dbReference type="InterPro" id="IPR013830">
    <property type="entry name" value="SGNH_hydro"/>
</dbReference>
<proteinExistence type="predicted"/>
<reference evidence="2" key="1">
    <citation type="submission" date="2020-02" db="EMBL/GenBank/DDBJ databases">
        <authorList>
            <person name="Meier V. D."/>
        </authorList>
    </citation>
    <scope>NUCLEOTIDE SEQUENCE</scope>
    <source>
        <strain evidence="2">AVDCRST_MAG06</strain>
    </source>
</reference>
<dbReference type="InterPro" id="IPR036514">
    <property type="entry name" value="SGNH_hydro_sf"/>
</dbReference>
<dbReference type="EMBL" id="CADCUP010000113">
    <property type="protein sequence ID" value="CAA9391961.1"/>
    <property type="molecule type" value="Genomic_DNA"/>
</dbReference>
<organism evidence="2">
    <name type="scientific">uncultured Nocardioides sp</name>
    <dbReference type="NCBI Taxonomy" id="198441"/>
    <lineage>
        <taxon>Bacteria</taxon>
        <taxon>Bacillati</taxon>
        <taxon>Actinomycetota</taxon>
        <taxon>Actinomycetes</taxon>
        <taxon>Propionibacteriales</taxon>
        <taxon>Nocardioidaceae</taxon>
        <taxon>Nocardioides</taxon>
        <taxon>environmental samples</taxon>
    </lineage>
</organism>
<name>A0A6J4NUB6_9ACTN</name>
<accession>A0A6J4NUB6</accession>
<dbReference type="SUPFAM" id="SSF52266">
    <property type="entry name" value="SGNH hydrolase"/>
    <property type="match status" value="1"/>
</dbReference>
<dbReference type="Gene3D" id="3.40.50.1110">
    <property type="entry name" value="SGNH hydrolase"/>
    <property type="match status" value="1"/>
</dbReference>
<dbReference type="Pfam" id="PF13472">
    <property type="entry name" value="Lipase_GDSL_2"/>
    <property type="match status" value="1"/>
</dbReference>